<feature type="coiled-coil region" evidence="1">
    <location>
        <begin position="80"/>
        <end position="107"/>
    </location>
</feature>
<proteinExistence type="predicted"/>
<organism evidence="2 3">
    <name type="scientific">Roseibium aggregatum (strain ATCC 25650 / DSM 13394 / JCM 20685 / NBRC 16684 / NCIMB 2208 / IAM 12614 / B1)</name>
    <name type="common">Stappia aggregata</name>
    <dbReference type="NCBI Taxonomy" id="384765"/>
    <lineage>
        <taxon>Bacteria</taxon>
        <taxon>Pseudomonadati</taxon>
        <taxon>Pseudomonadota</taxon>
        <taxon>Alphaproteobacteria</taxon>
        <taxon>Hyphomicrobiales</taxon>
        <taxon>Stappiaceae</taxon>
        <taxon>Roseibium</taxon>
    </lineage>
</organism>
<evidence type="ECO:0000256" key="1">
    <source>
        <dbReference type="SAM" id="Coils"/>
    </source>
</evidence>
<dbReference type="eggNOG" id="ENOG50335MK">
    <property type="taxonomic scope" value="Bacteria"/>
</dbReference>
<keyword evidence="1" id="KW-0175">Coiled coil</keyword>
<evidence type="ECO:0000313" key="3">
    <source>
        <dbReference type="Proteomes" id="UP000004848"/>
    </source>
</evidence>
<dbReference type="EMBL" id="AAUW01000033">
    <property type="protein sequence ID" value="EAV40335.1"/>
    <property type="molecule type" value="Genomic_DNA"/>
</dbReference>
<name>A0P3S9_ROSAI</name>
<dbReference type="AlphaFoldDB" id="A0P3S9"/>
<dbReference type="Proteomes" id="UP000004848">
    <property type="component" value="Unassembled WGS sequence"/>
</dbReference>
<comment type="caution">
    <text evidence="2">The sequence shown here is derived from an EMBL/GenBank/DDBJ whole genome shotgun (WGS) entry which is preliminary data.</text>
</comment>
<reference evidence="2 3" key="1">
    <citation type="submission" date="2006-05" db="EMBL/GenBank/DDBJ databases">
        <authorList>
            <person name="King G."/>
            <person name="Ferriera S."/>
            <person name="Johnson J."/>
            <person name="Kravitz S."/>
            <person name="Beeson K."/>
            <person name="Sutton G."/>
            <person name="Rogers Y.-H."/>
            <person name="Friedman R."/>
            <person name="Frazier M."/>
            <person name="Venter J.C."/>
        </authorList>
    </citation>
    <scope>NUCLEOTIDE SEQUENCE [LARGE SCALE GENOMIC DNA]</scope>
    <source>
        <strain evidence="3">ATCC 25650 / DSM 13394 / JCM 20685 / NBRC 16684 / NCIMB 2208 / IAM 12614 / B1</strain>
    </source>
</reference>
<protein>
    <submittedName>
        <fullName evidence="2">Uncharacterized protein</fullName>
    </submittedName>
</protein>
<evidence type="ECO:0000313" key="2">
    <source>
        <dbReference type="EMBL" id="EAV40335.1"/>
    </source>
</evidence>
<sequence length="302" mass="33610">MVLHHMRSEVEDLMKKRLPAGARAKALRLQDKAIEASANNRLVGERHVDALQAKNAAEAELRRLAAGFQHAHHATPEGLVAPQKKKIQDATEELDRLESLKAKSAERANLDMGLFSRIERFLRDTPGQLREVSTKVPRSATVESVRKQLAEVDTLAHDTERAPAPVSGLRATMVAAVDAIAEQGAPEVDPRIRFRDPFNLARKFEFRRHGNMAIGDYGAHFFVWLLSDEIKQKLSALIPDDPDALSDEERTSILQQLAERRLNLERIEEALIEAASAEGRAIPRRPDASVEAILGIEVLGMR</sequence>
<accession>A0P3S9</accession>
<gene>
    <name evidence="2" type="ORF">SIAM614_03613</name>
</gene>